<sequence>MKKFSADKLFKWCAVGAGVLILAVLAAVAVFLLIQASPVFIGDRDAAAHSISSFTGGSTTNFFVFVGPLIFGTILASALALFLAFFVAVGIALFISHYAPKRLASVLSYIVDLLAAIPSVVYGLWGAFVLVPHTYPVWKVINSVLGWIPLFGGPVSNPPRTIATVSIVLAVMILPIITSMARDIFVQTPLLQQEAALALGATKWEMIKLAVLPFGTNGLVSASMLGLGRALGETMAVLMILSPGSTYGIHIFTASRNQTIAANIAAQFPEADSMGVSTLIATGLVLFVITFAVNYIARRITHRSSSKKNGMIASVMAWSTRKFSSRNANHSAVSKSDTGDNNNGKAGE</sequence>
<evidence type="ECO:0000256" key="3">
    <source>
        <dbReference type="ARBA" id="ARBA00022448"/>
    </source>
</evidence>
<dbReference type="CDD" id="cd06261">
    <property type="entry name" value="TM_PBP2"/>
    <property type="match status" value="1"/>
</dbReference>
<gene>
    <name evidence="13" type="primary">pstC</name>
    <name evidence="13" type="ORF">EJ419_03200</name>
</gene>
<feature type="transmembrane region" description="Helical" evidence="9">
    <location>
        <begin position="62"/>
        <end position="95"/>
    </location>
</feature>
<evidence type="ECO:0000256" key="5">
    <source>
        <dbReference type="ARBA" id="ARBA00022592"/>
    </source>
</evidence>
<dbReference type="InterPro" id="IPR000515">
    <property type="entry name" value="MetI-like"/>
</dbReference>
<accession>A0A4R0R0F9</accession>
<keyword evidence="14" id="KW-1185">Reference proteome</keyword>
<dbReference type="Pfam" id="PF00528">
    <property type="entry name" value="BPD_transp_1"/>
    <property type="match status" value="1"/>
</dbReference>
<dbReference type="GO" id="GO:0005886">
    <property type="term" value="C:plasma membrane"/>
    <property type="evidence" value="ECO:0007669"/>
    <property type="project" value="UniProtKB-SubCell"/>
</dbReference>
<evidence type="ECO:0000256" key="11">
    <source>
        <dbReference type="SAM" id="MobiDB-lite"/>
    </source>
</evidence>
<evidence type="ECO:0000256" key="8">
    <source>
        <dbReference type="ARBA" id="ARBA00023136"/>
    </source>
</evidence>
<feature type="region of interest" description="Disordered" evidence="11">
    <location>
        <begin position="328"/>
        <end position="348"/>
    </location>
</feature>
<dbReference type="GO" id="GO:0006817">
    <property type="term" value="P:phosphate ion transport"/>
    <property type="evidence" value="ECO:0007669"/>
    <property type="project" value="UniProtKB-KW"/>
</dbReference>
<feature type="transmembrane region" description="Helical" evidence="9">
    <location>
        <begin position="235"/>
        <end position="254"/>
    </location>
</feature>
<dbReference type="SUPFAM" id="SSF161098">
    <property type="entry name" value="MetI-like"/>
    <property type="match status" value="1"/>
</dbReference>
<dbReference type="Gene3D" id="1.10.3720.10">
    <property type="entry name" value="MetI-like"/>
    <property type="match status" value="1"/>
</dbReference>
<feature type="transmembrane region" description="Helical" evidence="9">
    <location>
        <begin position="209"/>
        <end position="228"/>
    </location>
</feature>
<organism evidence="13 14">
    <name type="scientific">Alloscardovia theropitheci</name>
    <dbReference type="NCBI Taxonomy" id="2496842"/>
    <lineage>
        <taxon>Bacteria</taxon>
        <taxon>Bacillati</taxon>
        <taxon>Actinomycetota</taxon>
        <taxon>Actinomycetes</taxon>
        <taxon>Bifidobacteriales</taxon>
        <taxon>Bifidobacteriaceae</taxon>
        <taxon>Alloscardovia</taxon>
    </lineage>
</organism>
<evidence type="ECO:0000256" key="6">
    <source>
        <dbReference type="ARBA" id="ARBA00022692"/>
    </source>
</evidence>
<reference evidence="13 14" key="1">
    <citation type="submission" date="2018-12" db="EMBL/GenBank/DDBJ databases">
        <title>Alloscrdovia theropitheci sp. nov: a novel taxon from the feces of the bleeding-herat monkey (Theropithecus geleda).</title>
        <authorList>
            <person name="Modesto M."/>
        </authorList>
    </citation>
    <scope>NUCLEOTIDE SEQUENCE [LARGE SCALE GENOMIC DNA]</scope>
    <source>
        <strain evidence="13 14">GLDI4/2</strain>
    </source>
</reference>
<feature type="transmembrane region" description="Helical" evidence="9">
    <location>
        <begin position="274"/>
        <end position="297"/>
    </location>
</feature>
<dbReference type="GO" id="GO:0005315">
    <property type="term" value="F:phosphate transmembrane transporter activity"/>
    <property type="evidence" value="ECO:0007669"/>
    <property type="project" value="InterPro"/>
</dbReference>
<protein>
    <recommendedName>
        <fullName evidence="10">Phosphate transport system permease protein</fullName>
    </recommendedName>
</protein>
<comment type="function">
    <text evidence="10">Part of the binding-protein-dependent transport system for phosphate; probably responsible for the translocation of the substrate across the membrane.</text>
</comment>
<dbReference type="InterPro" id="IPR051124">
    <property type="entry name" value="Phosphate_Transport_Permease"/>
</dbReference>
<feature type="transmembrane region" description="Helical" evidence="9">
    <location>
        <begin position="107"/>
        <end position="131"/>
    </location>
</feature>
<dbReference type="AlphaFoldDB" id="A0A4R0R0F9"/>
<evidence type="ECO:0000313" key="14">
    <source>
        <dbReference type="Proteomes" id="UP000291289"/>
    </source>
</evidence>
<dbReference type="NCBIfam" id="TIGR02138">
    <property type="entry name" value="phosphate_pstC"/>
    <property type="match status" value="1"/>
</dbReference>
<feature type="transmembrane region" description="Helical" evidence="9">
    <location>
        <begin position="137"/>
        <end position="155"/>
    </location>
</feature>
<keyword evidence="4 10" id="KW-1003">Cell membrane</keyword>
<feature type="transmembrane region" description="Helical" evidence="9">
    <location>
        <begin position="12"/>
        <end position="34"/>
    </location>
</feature>
<keyword evidence="5 10" id="KW-0592">Phosphate transport</keyword>
<keyword evidence="3 9" id="KW-0813">Transport</keyword>
<dbReference type="EMBL" id="RXLP01000015">
    <property type="protein sequence ID" value="TCD54516.1"/>
    <property type="molecule type" value="Genomic_DNA"/>
</dbReference>
<dbReference type="PROSITE" id="PS50928">
    <property type="entry name" value="ABC_TM1"/>
    <property type="match status" value="1"/>
</dbReference>
<evidence type="ECO:0000256" key="1">
    <source>
        <dbReference type="ARBA" id="ARBA00004651"/>
    </source>
</evidence>
<name>A0A4R0R0F9_9BIFI</name>
<dbReference type="InterPro" id="IPR035906">
    <property type="entry name" value="MetI-like_sf"/>
</dbReference>
<dbReference type="PANTHER" id="PTHR30425">
    <property type="entry name" value="PHOSPHATE TRANSPORT SYSTEM PERMEASE PROTEIN PST"/>
    <property type="match status" value="1"/>
</dbReference>
<comment type="caution">
    <text evidence="13">The sequence shown here is derived from an EMBL/GenBank/DDBJ whole genome shotgun (WGS) entry which is preliminary data.</text>
</comment>
<evidence type="ECO:0000256" key="4">
    <source>
        <dbReference type="ARBA" id="ARBA00022475"/>
    </source>
</evidence>
<comment type="similarity">
    <text evidence="2 10">Belongs to the binding-protein-dependent transport system permease family. CysTW subfamily.</text>
</comment>
<feature type="domain" description="ABC transmembrane type-1" evidence="12">
    <location>
        <begin position="70"/>
        <end position="297"/>
    </location>
</feature>
<dbReference type="InterPro" id="IPR011864">
    <property type="entry name" value="Phosphate_PstC"/>
</dbReference>
<keyword evidence="8 9" id="KW-0472">Membrane</keyword>
<keyword evidence="7 9" id="KW-1133">Transmembrane helix</keyword>
<comment type="subcellular location">
    <subcellularLocation>
        <location evidence="1 9">Cell membrane</location>
        <topology evidence="1 9">Multi-pass membrane protein</topology>
    </subcellularLocation>
</comment>
<dbReference type="PANTHER" id="PTHR30425:SF1">
    <property type="entry name" value="PHOSPHATE TRANSPORT SYSTEM PERMEASE PROTEIN PSTC"/>
    <property type="match status" value="1"/>
</dbReference>
<evidence type="ECO:0000256" key="7">
    <source>
        <dbReference type="ARBA" id="ARBA00022989"/>
    </source>
</evidence>
<evidence type="ECO:0000313" key="13">
    <source>
        <dbReference type="EMBL" id="TCD54516.1"/>
    </source>
</evidence>
<evidence type="ECO:0000256" key="10">
    <source>
        <dbReference type="RuleBase" id="RU363054"/>
    </source>
</evidence>
<evidence type="ECO:0000259" key="12">
    <source>
        <dbReference type="PROSITE" id="PS50928"/>
    </source>
</evidence>
<proteinExistence type="inferred from homology"/>
<dbReference type="Proteomes" id="UP000291289">
    <property type="component" value="Unassembled WGS sequence"/>
</dbReference>
<evidence type="ECO:0000256" key="2">
    <source>
        <dbReference type="ARBA" id="ARBA00007069"/>
    </source>
</evidence>
<evidence type="ECO:0000256" key="9">
    <source>
        <dbReference type="RuleBase" id="RU363032"/>
    </source>
</evidence>
<keyword evidence="6 9" id="KW-0812">Transmembrane</keyword>
<feature type="transmembrane region" description="Helical" evidence="9">
    <location>
        <begin position="162"/>
        <end position="181"/>
    </location>
</feature>
<dbReference type="OrthoDB" id="9785113at2"/>